<gene>
    <name evidence="2" type="ORF">AMJ83_00530</name>
</gene>
<evidence type="ECO:0000313" key="2">
    <source>
        <dbReference type="EMBL" id="KPK64713.1"/>
    </source>
</evidence>
<reference evidence="2 3" key="1">
    <citation type="journal article" date="2015" name="Microbiome">
        <title>Genomic resolution of linkages in carbon, nitrogen, and sulfur cycling among widespread estuary sediment bacteria.</title>
        <authorList>
            <person name="Baker B.J."/>
            <person name="Lazar C.S."/>
            <person name="Teske A.P."/>
            <person name="Dick G.J."/>
        </authorList>
    </citation>
    <scope>NUCLEOTIDE SEQUENCE [LARGE SCALE GENOMIC DNA]</scope>
    <source>
        <strain evidence="2">SM23_42</strain>
    </source>
</reference>
<evidence type="ECO:0000313" key="3">
    <source>
        <dbReference type="Proteomes" id="UP000051373"/>
    </source>
</evidence>
<proteinExistence type="predicted"/>
<dbReference type="EMBL" id="LJUJ01000001">
    <property type="protein sequence ID" value="KPK64713.1"/>
    <property type="molecule type" value="Genomic_DNA"/>
</dbReference>
<keyword evidence="1" id="KW-0732">Signal</keyword>
<evidence type="ECO:0008006" key="4">
    <source>
        <dbReference type="Google" id="ProtNLM"/>
    </source>
</evidence>
<feature type="chain" id="PRO_5006646467" description="Outer membrane protein beta-barrel domain-containing protein" evidence="1">
    <location>
        <begin position="21"/>
        <end position="282"/>
    </location>
</feature>
<protein>
    <recommendedName>
        <fullName evidence="4">Outer membrane protein beta-barrel domain-containing protein</fullName>
    </recommendedName>
</protein>
<dbReference type="STRING" id="1703779.AMJ83_00530"/>
<dbReference type="AlphaFoldDB" id="A0A0S8FVM6"/>
<dbReference type="Proteomes" id="UP000051373">
    <property type="component" value="Unassembled WGS sequence"/>
</dbReference>
<evidence type="ECO:0000256" key="1">
    <source>
        <dbReference type="SAM" id="SignalP"/>
    </source>
</evidence>
<name>A0A0S8FVM6_UNCW3</name>
<organism evidence="2 3">
    <name type="scientific">candidate division WOR_3 bacterium SM23_42</name>
    <dbReference type="NCBI Taxonomy" id="1703779"/>
    <lineage>
        <taxon>Bacteria</taxon>
        <taxon>Bacteria division WOR-3</taxon>
    </lineage>
</organism>
<feature type="signal peptide" evidence="1">
    <location>
        <begin position="1"/>
        <end position="20"/>
    </location>
</feature>
<comment type="caution">
    <text evidence="2">The sequence shown here is derived from an EMBL/GenBank/DDBJ whole genome shotgun (WGS) entry which is preliminary data.</text>
</comment>
<sequence length="282" mass="31602">MKKLLYVAVAILLIANTAQAGPLLWRGPKTAQKGKPIFMVGLGYSKTDKSYNWADEEWIEIANDNQTTVINSHFMLGYAPMNKWEVMVHIPVMYKSRDTLSSFGSQDVWLKTRYNVLGGKSTPYLTGVAAVRIPTASEDADIVLDDRTIDFALGALYMHTLKPVLLHLKAGYWLNGTKEVATGDINVGDDIEVIFKPEYVFNPTIKAFLNFTWVETFKSKDEDGNDIENSQKRRLTVSPGIVAKPTPCLSIRPKVIIPIEAINKGSSNFTWKIGLDLWYVPK</sequence>
<accession>A0A0S8FVM6</accession>